<dbReference type="OrthoDB" id="10310875at2759"/>
<accession>A0A0V0RGM9</accession>
<comment type="caution">
    <text evidence="2">The sequence shown here is derived from an EMBL/GenBank/DDBJ whole genome shotgun (WGS) entry which is preliminary data.</text>
</comment>
<dbReference type="EMBL" id="JYDL01000200">
    <property type="protein sequence ID" value="KRX13450.1"/>
    <property type="molecule type" value="Genomic_DNA"/>
</dbReference>
<evidence type="ECO:0000313" key="3">
    <source>
        <dbReference type="Proteomes" id="UP000054630"/>
    </source>
</evidence>
<evidence type="ECO:0000256" key="1">
    <source>
        <dbReference type="SAM" id="MobiDB-lite"/>
    </source>
</evidence>
<gene>
    <name evidence="2" type="ORF">T07_10809</name>
</gene>
<dbReference type="Proteomes" id="UP000054630">
    <property type="component" value="Unassembled WGS sequence"/>
</dbReference>
<feature type="region of interest" description="Disordered" evidence="1">
    <location>
        <begin position="1"/>
        <end position="27"/>
    </location>
</feature>
<dbReference type="AlphaFoldDB" id="A0A0V0RGM9"/>
<feature type="region of interest" description="Disordered" evidence="1">
    <location>
        <begin position="509"/>
        <end position="528"/>
    </location>
</feature>
<reference evidence="2 3" key="1">
    <citation type="submission" date="2015-01" db="EMBL/GenBank/DDBJ databases">
        <title>Evolution of Trichinella species and genotypes.</title>
        <authorList>
            <person name="Korhonen P.K."/>
            <person name="Edoardo P."/>
            <person name="Giuseppe L.R."/>
            <person name="Gasser R.B."/>
        </authorList>
    </citation>
    <scope>NUCLEOTIDE SEQUENCE [LARGE SCALE GENOMIC DNA]</scope>
    <source>
        <strain evidence="2">ISS37</strain>
    </source>
</reference>
<organism evidence="2 3">
    <name type="scientific">Trichinella nelsoni</name>
    <dbReference type="NCBI Taxonomy" id="6336"/>
    <lineage>
        <taxon>Eukaryota</taxon>
        <taxon>Metazoa</taxon>
        <taxon>Ecdysozoa</taxon>
        <taxon>Nematoda</taxon>
        <taxon>Enoplea</taxon>
        <taxon>Dorylaimia</taxon>
        <taxon>Trichinellida</taxon>
        <taxon>Trichinellidae</taxon>
        <taxon>Trichinella</taxon>
    </lineage>
</organism>
<name>A0A0V0RGM9_9BILA</name>
<sequence length="1005" mass="110581">MRRSMSVNSAPATTVHSTSTAINAKSPKVDLDRALTVGSRQQSDHSRRRLVPRADNLQLFLAVQAVGVGDQTPSFDHPPLEEVLVVAVAAPRIRRQRHCLQRAERRQARRQQMEPIAVQRDHFQSGHLFEQFRADHAQTIPVQVEFDQVGQFVKFGAGQSLQAVVAQIEHRQSRQPTERQLGYGVQVGVVELQSSQLVPAQKRVLGQFEQADAVEQDVGRLHRYRPRHHRPRAADAVHRAGPTVVFALTPRWADALAVADFELAAQAAVGADGLVGTEEPLGRHVHQSFGPGPGPGGPRGAVEQTAVGQQPLGPLLEHPARRAAAPQRIPSQVDFGPADERPVADAQVGPTQRVEAVVTEVDHGQGAVAASQQTAGDQLDRVGAQIEYLQRQRQTVRVERFQRVVGKVGVAQFRRPAPRPSDEVSHFAQVVVGGVQAFQFGRQQTQVQSGQSIRRDVDQPEGGQVDQHPLQAGQPITLQVEFAQTDRIVEARCAELVDGVVRQVEHLQAAERTERAPPPKGRRTVQRTRTQVDNVIVGQIDLGQVGQQAQSGRHFEQAVVVQSHAGQFGHVDERVLVQMTNTVAGQVELAQSGHVLEQTGAGQFERRSEQVAAQVEPAQRDHFQFGRQVDLFQSVVVQIQLLQVAASGGQVGYHLSSSSSSAGAVDDVEAGQMVPAQVQNAQRVERRVDQVERFDSIGAQVELLQIGQSVQADRTGQQTVGRQVEMNHTGRQRVDDGQLVAAQIQLLQMMQIFENTGADRLQSIVLQVQNPQTAQAPHLAGADVENFIVAQIENHQLLLFRATLVRRPLVGGEQLGEVGDLVVGQVEHFELAEPAQRQTTNLHQTAFDQCQLFHRFGPDECVLVHFGHRTQTFQMQRFQLCQAFGEQLAGVATVDDAQMTQTIERGEHGPGKTTPARRLCALQKQARHAMRRKCGKYRRAGYFRPMADHLHLLRTGLLQAMAPNRAIQIIKPTTISPITPIRSVFMLTIGTLSLACRDSQVFNNN</sequence>
<evidence type="ECO:0000313" key="2">
    <source>
        <dbReference type="EMBL" id="KRX13450.1"/>
    </source>
</evidence>
<proteinExistence type="predicted"/>
<feature type="compositionally biased region" description="Polar residues" evidence="1">
    <location>
        <begin position="1"/>
        <end position="23"/>
    </location>
</feature>
<keyword evidence="3" id="KW-1185">Reference proteome</keyword>
<protein>
    <submittedName>
        <fullName evidence="2">Uncharacterized protein</fullName>
    </submittedName>
</protein>